<dbReference type="PANTHER" id="PTHR33155:SF8">
    <property type="entry name" value="PROTEIN FANTASTIC FOUR 1"/>
    <property type="match status" value="1"/>
</dbReference>
<accession>A0ABR2MK24</accession>
<organism evidence="4 5">
    <name type="scientific">Platanthera guangdongensis</name>
    <dbReference type="NCBI Taxonomy" id="2320717"/>
    <lineage>
        <taxon>Eukaryota</taxon>
        <taxon>Viridiplantae</taxon>
        <taxon>Streptophyta</taxon>
        <taxon>Embryophyta</taxon>
        <taxon>Tracheophyta</taxon>
        <taxon>Spermatophyta</taxon>
        <taxon>Magnoliopsida</taxon>
        <taxon>Liliopsida</taxon>
        <taxon>Asparagales</taxon>
        <taxon>Orchidaceae</taxon>
        <taxon>Orchidoideae</taxon>
        <taxon>Orchideae</taxon>
        <taxon>Orchidinae</taxon>
        <taxon>Platanthera</taxon>
    </lineage>
</organism>
<evidence type="ECO:0000256" key="2">
    <source>
        <dbReference type="SAM" id="MobiDB-lite"/>
    </source>
</evidence>
<proteinExistence type="inferred from homology"/>
<dbReference type="EMBL" id="JBBWWR010000007">
    <property type="protein sequence ID" value="KAK8964544.1"/>
    <property type="molecule type" value="Genomic_DNA"/>
</dbReference>
<keyword evidence="5" id="KW-1185">Reference proteome</keyword>
<reference evidence="4 5" key="1">
    <citation type="journal article" date="2022" name="Nat. Plants">
        <title>Genomes of leafy and leafless Platanthera orchids illuminate the evolution of mycoheterotrophy.</title>
        <authorList>
            <person name="Li M.H."/>
            <person name="Liu K.W."/>
            <person name="Li Z."/>
            <person name="Lu H.C."/>
            <person name="Ye Q.L."/>
            <person name="Zhang D."/>
            <person name="Wang J.Y."/>
            <person name="Li Y.F."/>
            <person name="Zhong Z.M."/>
            <person name="Liu X."/>
            <person name="Yu X."/>
            <person name="Liu D.K."/>
            <person name="Tu X.D."/>
            <person name="Liu B."/>
            <person name="Hao Y."/>
            <person name="Liao X.Y."/>
            <person name="Jiang Y.T."/>
            <person name="Sun W.H."/>
            <person name="Chen J."/>
            <person name="Chen Y.Q."/>
            <person name="Ai Y."/>
            <person name="Zhai J.W."/>
            <person name="Wu S.S."/>
            <person name="Zhou Z."/>
            <person name="Hsiao Y.Y."/>
            <person name="Wu W.L."/>
            <person name="Chen Y.Y."/>
            <person name="Lin Y.F."/>
            <person name="Hsu J.L."/>
            <person name="Li C.Y."/>
            <person name="Wang Z.W."/>
            <person name="Zhao X."/>
            <person name="Zhong W.Y."/>
            <person name="Ma X.K."/>
            <person name="Ma L."/>
            <person name="Huang J."/>
            <person name="Chen G.Z."/>
            <person name="Huang M.Z."/>
            <person name="Huang L."/>
            <person name="Peng D.H."/>
            <person name="Luo Y.B."/>
            <person name="Zou S.Q."/>
            <person name="Chen S.P."/>
            <person name="Lan S."/>
            <person name="Tsai W.C."/>
            <person name="Van de Peer Y."/>
            <person name="Liu Z.J."/>
        </authorList>
    </citation>
    <scope>NUCLEOTIDE SEQUENCE [LARGE SCALE GENOMIC DNA]</scope>
    <source>
        <strain evidence="4">Lor288</strain>
    </source>
</reference>
<comment type="caution">
    <text evidence="4">The sequence shown here is derived from an EMBL/GenBank/DDBJ whole genome shotgun (WGS) entry which is preliminary data.</text>
</comment>
<evidence type="ECO:0000313" key="5">
    <source>
        <dbReference type="Proteomes" id="UP001412067"/>
    </source>
</evidence>
<comment type="similarity">
    <text evidence="1">Belongs to the fantastic four family.</text>
</comment>
<sequence>MSSMLFPAAFPSYLNSNSTHFLDMCTENLGCETGANCSANDMEAGAIIKMSPSRPTKLNEGKRMAAGKMSQFPPPITTLFGQERLRLARKREGGRLLMFPFKPSLLEADRSGGRVLLRFLPSGVVKEKEDSEAEEHSPENEEDKGFITYGGGMKFTRVGRCIEEQGGGSARKMKTVAAGFFNSGAFCLKDCWSTD</sequence>
<protein>
    <recommendedName>
        <fullName evidence="3">FAF domain-containing protein</fullName>
    </recommendedName>
</protein>
<name>A0ABR2MK24_9ASPA</name>
<feature type="compositionally biased region" description="Basic and acidic residues" evidence="2">
    <location>
        <begin position="127"/>
        <end position="145"/>
    </location>
</feature>
<feature type="region of interest" description="Disordered" evidence="2">
    <location>
        <begin position="127"/>
        <end position="148"/>
    </location>
</feature>
<dbReference type="InterPro" id="IPR021410">
    <property type="entry name" value="FAF"/>
</dbReference>
<dbReference type="Proteomes" id="UP001412067">
    <property type="component" value="Unassembled WGS sequence"/>
</dbReference>
<dbReference type="Pfam" id="PF11250">
    <property type="entry name" value="FAF"/>
    <property type="match status" value="1"/>
</dbReference>
<evidence type="ECO:0000313" key="4">
    <source>
        <dbReference type="EMBL" id="KAK8964544.1"/>
    </source>
</evidence>
<evidence type="ECO:0000259" key="3">
    <source>
        <dbReference type="Pfam" id="PF11250"/>
    </source>
</evidence>
<gene>
    <name evidence="4" type="ORF">KSP40_PGU010225</name>
</gene>
<evidence type="ECO:0000256" key="1">
    <source>
        <dbReference type="ARBA" id="ARBA00008690"/>
    </source>
</evidence>
<dbReference type="InterPro" id="IPR046431">
    <property type="entry name" value="FAF_dom"/>
</dbReference>
<feature type="domain" description="FAF" evidence="3">
    <location>
        <begin position="71"/>
        <end position="119"/>
    </location>
</feature>
<dbReference type="PANTHER" id="PTHR33155">
    <property type="entry name" value="FANTASTIC FOUR-LIKE PROTEIN (DUF3049)"/>
    <property type="match status" value="1"/>
</dbReference>